<proteinExistence type="predicted"/>
<dbReference type="AlphaFoldDB" id="A0A061A717"/>
<organism evidence="1">
    <name type="scientific">Streptomyces iranensis</name>
    <dbReference type="NCBI Taxonomy" id="576784"/>
    <lineage>
        <taxon>Bacteria</taxon>
        <taxon>Bacillati</taxon>
        <taxon>Actinomycetota</taxon>
        <taxon>Actinomycetes</taxon>
        <taxon>Kitasatosporales</taxon>
        <taxon>Streptomycetaceae</taxon>
        <taxon>Streptomyces</taxon>
        <taxon>Streptomyces violaceusniger group</taxon>
    </lineage>
</organism>
<protein>
    <recommendedName>
        <fullName evidence="2">2-phosphosulfolactate phosphatase</fullName>
    </recommendedName>
</protein>
<sequence>MAACSSGIELSRSGFADDVAIATELDTSVIVPVLTDGAFSHRTDATGSLPNL</sequence>
<dbReference type="InterPro" id="IPR036702">
    <property type="entry name" value="ComB-like_sf"/>
</dbReference>
<evidence type="ECO:0000313" key="1">
    <source>
        <dbReference type="EMBL" id="CDR18164.1"/>
    </source>
</evidence>
<gene>
    <name evidence="1" type="ORF">SIRAN62</name>
</gene>
<dbReference type="EMBL" id="LK022849">
    <property type="protein sequence ID" value="CDR18164.1"/>
    <property type="molecule type" value="Genomic_DNA"/>
</dbReference>
<dbReference type="HOGENOM" id="CLU_3085233_0_0_11"/>
<dbReference type="Gene3D" id="3.90.1560.10">
    <property type="entry name" value="ComB-like"/>
    <property type="match status" value="1"/>
</dbReference>
<reference evidence="1" key="1">
    <citation type="submission" date="2014-05" db="EMBL/GenBank/DDBJ databases">
        <authorList>
            <person name="Horn Fabian"/>
        </authorList>
    </citation>
    <scope>NUCLEOTIDE SEQUENCE</scope>
</reference>
<dbReference type="GO" id="GO:0050532">
    <property type="term" value="F:2-phosphosulfolactate phosphatase activity"/>
    <property type="evidence" value="ECO:0007669"/>
    <property type="project" value="InterPro"/>
</dbReference>
<dbReference type="GO" id="GO:0000287">
    <property type="term" value="F:magnesium ion binding"/>
    <property type="evidence" value="ECO:0007669"/>
    <property type="project" value="InterPro"/>
</dbReference>
<name>A0A061A717_9ACTN</name>
<accession>A0A061A717</accession>
<evidence type="ECO:0008006" key="2">
    <source>
        <dbReference type="Google" id="ProtNLM"/>
    </source>
</evidence>